<dbReference type="SUPFAM" id="SSF53300">
    <property type="entry name" value="vWA-like"/>
    <property type="match status" value="1"/>
</dbReference>
<dbReference type="RefSeq" id="WP_152872053.1">
    <property type="nucleotide sequence ID" value="NZ_WBSL01000008.1"/>
</dbReference>
<protein>
    <submittedName>
        <fullName evidence="3">VWA domain-containing protein</fullName>
    </submittedName>
</protein>
<sequence>MTDLHPQAPRIELLPLQAALPAGRDSDLTVLARISPAAVPAQSGPRPPLNLSLVIDRSGSMGGRPLEMARQAAQVGLRKLQAHDRVSVVIFDDEVEMLIPSQSAANSEELCRVVEGITAGGSTALYAGWLDGAMSVAQHLDSQALNRVLLLSDGHANVGKRRVGEIVPDVAGLTKRGVSTSTIGLGIGYDEDLLRGMAVAGDGNFEHIEDPEQLPRYFDAEFSGLARTTGHTVSFGIEPNPALGSLRQEVLNDLGRNDLGRFQLPNLIAERPLEVIFTLHVPAQPEQADVGVTRVRLAWTGRDGVRRKARAQLNLPVLSPEAYAQVPENVEVGLALELQRNARAKRDAVRRLDAGDVLGAQAVLRERQQVFGVVAAQAPARLRMQELTELEDLERNAAQNANLARKRASSQNYNRSRSKF</sequence>
<dbReference type="InterPro" id="IPR036465">
    <property type="entry name" value="vWFA_dom_sf"/>
</dbReference>
<evidence type="ECO:0000259" key="2">
    <source>
        <dbReference type="PROSITE" id="PS50234"/>
    </source>
</evidence>
<organism evidence="3 4">
    <name type="scientific">Deinococcus terrestris</name>
    <dbReference type="NCBI Taxonomy" id="2651870"/>
    <lineage>
        <taxon>Bacteria</taxon>
        <taxon>Thermotogati</taxon>
        <taxon>Deinococcota</taxon>
        <taxon>Deinococci</taxon>
        <taxon>Deinococcales</taxon>
        <taxon>Deinococcaceae</taxon>
        <taxon>Deinococcus</taxon>
    </lineage>
</organism>
<accession>A0A7X1NYJ9</accession>
<dbReference type="EMBL" id="WBSL01000008">
    <property type="protein sequence ID" value="MPY67724.1"/>
    <property type="molecule type" value="Genomic_DNA"/>
</dbReference>
<name>A0A7X1NYJ9_9DEIO</name>
<dbReference type="Proteomes" id="UP000484842">
    <property type="component" value="Unassembled WGS sequence"/>
</dbReference>
<dbReference type="InterPro" id="IPR051266">
    <property type="entry name" value="CLCR"/>
</dbReference>
<comment type="caution">
    <text evidence="3">The sequence shown here is derived from an EMBL/GenBank/DDBJ whole genome shotgun (WGS) entry which is preliminary data.</text>
</comment>
<dbReference type="PROSITE" id="PS50234">
    <property type="entry name" value="VWFA"/>
    <property type="match status" value="1"/>
</dbReference>
<evidence type="ECO:0000256" key="1">
    <source>
        <dbReference type="SAM" id="MobiDB-lite"/>
    </source>
</evidence>
<reference evidence="3 4" key="1">
    <citation type="submission" date="2019-10" db="EMBL/GenBank/DDBJ databases">
        <title>Deinococcus sp. isolated from soil.</title>
        <authorList>
            <person name="Li Y."/>
            <person name="Wang J."/>
        </authorList>
    </citation>
    <scope>NUCLEOTIDE SEQUENCE [LARGE SCALE GENOMIC DNA]</scope>
    <source>
        <strain evidence="3 4">SDU3-2</strain>
    </source>
</reference>
<dbReference type="AlphaFoldDB" id="A0A7X1NYJ9"/>
<dbReference type="Gene3D" id="3.40.50.410">
    <property type="entry name" value="von Willebrand factor, type A domain"/>
    <property type="match status" value="1"/>
</dbReference>
<dbReference type="SMART" id="SM00327">
    <property type="entry name" value="VWA"/>
    <property type="match status" value="1"/>
</dbReference>
<dbReference type="PANTHER" id="PTHR10579">
    <property type="entry name" value="CALCIUM-ACTIVATED CHLORIDE CHANNEL REGULATOR"/>
    <property type="match status" value="1"/>
</dbReference>
<feature type="compositionally biased region" description="Polar residues" evidence="1">
    <location>
        <begin position="409"/>
        <end position="420"/>
    </location>
</feature>
<evidence type="ECO:0000313" key="4">
    <source>
        <dbReference type="Proteomes" id="UP000484842"/>
    </source>
</evidence>
<evidence type="ECO:0000313" key="3">
    <source>
        <dbReference type="EMBL" id="MPY67724.1"/>
    </source>
</evidence>
<dbReference type="InterPro" id="IPR002035">
    <property type="entry name" value="VWF_A"/>
</dbReference>
<feature type="region of interest" description="Disordered" evidence="1">
    <location>
        <begin position="401"/>
        <end position="420"/>
    </location>
</feature>
<dbReference type="PANTHER" id="PTHR10579:SF43">
    <property type="entry name" value="ZINC FINGER (C3HC4-TYPE RING FINGER) FAMILY PROTEIN"/>
    <property type="match status" value="1"/>
</dbReference>
<dbReference type="Pfam" id="PF00092">
    <property type="entry name" value="VWA"/>
    <property type="match status" value="1"/>
</dbReference>
<proteinExistence type="predicted"/>
<keyword evidence="4" id="KW-1185">Reference proteome</keyword>
<gene>
    <name evidence="3" type="ORF">F8S09_13710</name>
</gene>
<feature type="domain" description="VWFA" evidence="2">
    <location>
        <begin position="50"/>
        <end position="221"/>
    </location>
</feature>